<dbReference type="SUPFAM" id="SSF56219">
    <property type="entry name" value="DNase I-like"/>
    <property type="match status" value="1"/>
</dbReference>
<evidence type="ECO:0000313" key="2">
    <source>
        <dbReference type="EMBL" id="GKV30973.1"/>
    </source>
</evidence>
<dbReference type="InterPro" id="IPR036691">
    <property type="entry name" value="Endo/exonu/phosph_ase_sf"/>
</dbReference>
<dbReference type="AlphaFoldDB" id="A0AAV5L164"/>
<dbReference type="Proteomes" id="UP001054252">
    <property type="component" value="Unassembled WGS sequence"/>
</dbReference>
<evidence type="ECO:0000313" key="3">
    <source>
        <dbReference type="Proteomes" id="UP001054252"/>
    </source>
</evidence>
<dbReference type="Pfam" id="PF03372">
    <property type="entry name" value="Exo_endo_phos"/>
    <property type="match status" value="1"/>
</dbReference>
<evidence type="ECO:0000259" key="1">
    <source>
        <dbReference type="Pfam" id="PF03372"/>
    </source>
</evidence>
<dbReference type="InterPro" id="IPR005135">
    <property type="entry name" value="Endo/exonuclease/phosphatase"/>
</dbReference>
<accession>A0AAV5L164</accession>
<dbReference type="GO" id="GO:0003824">
    <property type="term" value="F:catalytic activity"/>
    <property type="evidence" value="ECO:0007669"/>
    <property type="project" value="InterPro"/>
</dbReference>
<reference evidence="2 3" key="1">
    <citation type="journal article" date="2021" name="Commun. Biol.">
        <title>The genome of Shorea leprosula (Dipterocarpaceae) highlights the ecological relevance of drought in aseasonal tropical rainforests.</title>
        <authorList>
            <person name="Ng K.K.S."/>
            <person name="Kobayashi M.J."/>
            <person name="Fawcett J.A."/>
            <person name="Hatakeyama M."/>
            <person name="Paape T."/>
            <person name="Ng C.H."/>
            <person name="Ang C.C."/>
            <person name="Tnah L.H."/>
            <person name="Lee C.T."/>
            <person name="Nishiyama T."/>
            <person name="Sese J."/>
            <person name="O'Brien M.J."/>
            <person name="Copetti D."/>
            <person name="Mohd Noor M.I."/>
            <person name="Ong R.C."/>
            <person name="Putra M."/>
            <person name="Sireger I.Z."/>
            <person name="Indrioko S."/>
            <person name="Kosugi Y."/>
            <person name="Izuno A."/>
            <person name="Isagi Y."/>
            <person name="Lee S.L."/>
            <person name="Shimizu K.K."/>
        </authorList>
    </citation>
    <scope>NUCLEOTIDE SEQUENCE [LARGE SCALE GENOMIC DNA]</scope>
    <source>
        <strain evidence="2">214</strain>
    </source>
</reference>
<comment type="caution">
    <text evidence="2">The sequence shown here is derived from an EMBL/GenBank/DDBJ whole genome shotgun (WGS) entry which is preliminary data.</text>
</comment>
<name>A0AAV5L164_9ROSI</name>
<sequence>MRYEGCLGWGKDWGFNVRIMRKRGLGNGLKRREILKLVKKENPDFLFLQETELEEVEESLCRALWNSDNFDWVMQKSMGNSGERLHWVFGEWGEERKKCNLLNAYTPCDRQRKVLLWEEIVGRVLEEGGCWLLAGDFNDVQNVSKRKEMSLLATEWVQEGVTRSVSDHCAIILKSRNTNWGPKPFQVIDAWQQHPDFRSFVDDRWNALQVDGWAAYKCKQKLKLMKDECKRWNKEVFDNVETWWGILSKEIEALDIKSEKIELDENEVLLRRECFQEMWEILTKRGAMWKQKSRNNWIRLGDANTAFFHRCVHARRAQNAISGILGEDGWVEEPIRVKEEAVRYFSQLFHNEQWKRPVLGGVHFNRISIAQREWLE</sequence>
<keyword evidence="3" id="KW-1185">Reference proteome</keyword>
<dbReference type="Gene3D" id="3.60.10.10">
    <property type="entry name" value="Endonuclease/exonuclease/phosphatase"/>
    <property type="match status" value="1"/>
</dbReference>
<protein>
    <recommendedName>
        <fullName evidence="1">Endonuclease/exonuclease/phosphatase domain-containing protein</fullName>
    </recommendedName>
</protein>
<gene>
    <name evidence="2" type="ORF">SLEP1_g39726</name>
</gene>
<organism evidence="2 3">
    <name type="scientific">Rubroshorea leprosula</name>
    <dbReference type="NCBI Taxonomy" id="152421"/>
    <lineage>
        <taxon>Eukaryota</taxon>
        <taxon>Viridiplantae</taxon>
        <taxon>Streptophyta</taxon>
        <taxon>Embryophyta</taxon>
        <taxon>Tracheophyta</taxon>
        <taxon>Spermatophyta</taxon>
        <taxon>Magnoliopsida</taxon>
        <taxon>eudicotyledons</taxon>
        <taxon>Gunneridae</taxon>
        <taxon>Pentapetalae</taxon>
        <taxon>rosids</taxon>
        <taxon>malvids</taxon>
        <taxon>Malvales</taxon>
        <taxon>Dipterocarpaceae</taxon>
        <taxon>Rubroshorea</taxon>
    </lineage>
</organism>
<feature type="domain" description="Endonuclease/exonuclease/phosphatase" evidence="1">
    <location>
        <begin position="15"/>
        <end position="140"/>
    </location>
</feature>
<proteinExistence type="predicted"/>
<dbReference type="EMBL" id="BPVZ01000089">
    <property type="protein sequence ID" value="GKV30973.1"/>
    <property type="molecule type" value="Genomic_DNA"/>
</dbReference>